<comment type="subcellular location">
    <subcellularLocation>
        <location evidence="1">Membrane</location>
        <topology evidence="1">Single-pass membrane protein</topology>
    </subcellularLocation>
</comment>
<reference evidence="12" key="2">
    <citation type="journal article" date="2013" name="Nat. Genet.">
        <title>The genome of the platyfish, Xiphophorus maculatus, provides insights into evolutionary adaptation and several complex traits.</title>
        <authorList>
            <person name="Schartl M."/>
            <person name="Walter R.B."/>
            <person name="Shen Y."/>
            <person name="Garcia T."/>
            <person name="Catchen J."/>
            <person name="Amores A."/>
            <person name="Braasch I."/>
            <person name="Chalopin D."/>
            <person name="Volff J.N."/>
            <person name="Lesch K.P."/>
            <person name="Bisazza A."/>
            <person name="Minx P."/>
            <person name="Hillier L."/>
            <person name="Wilson R.K."/>
            <person name="Fuerstenberg S."/>
            <person name="Boore J."/>
            <person name="Searle S."/>
            <person name="Postlethwait J.H."/>
            <person name="Warren W.C."/>
        </authorList>
    </citation>
    <scope>NUCLEOTIDE SEQUENCE [LARGE SCALE GENOMIC DNA]</scope>
    <source>
        <strain evidence="12">JP 163 A</strain>
    </source>
</reference>
<feature type="transmembrane region" description="Helical" evidence="8">
    <location>
        <begin position="226"/>
        <end position="247"/>
    </location>
</feature>
<evidence type="ECO:0000256" key="8">
    <source>
        <dbReference type="SAM" id="Phobius"/>
    </source>
</evidence>
<name>A0A3B5R3B4_XIPMA</name>
<dbReference type="InParanoid" id="A0A3B5R3B4"/>
<dbReference type="PANTHER" id="PTHR23037:SF47">
    <property type="entry name" value="INTERLEUKIN 2 RECEPTOR SUBUNIT GAMMA"/>
    <property type="match status" value="1"/>
</dbReference>
<dbReference type="Ensembl" id="ENSXMAT00000041782.1">
    <property type="protein sequence ID" value="ENSXMAP00000037764.1"/>
    <property type="gene ID" value="ENSXMAG00000030059.1"/>
</dbReference>
<dbReference type="OMA" id="TAGCWLQ"/>
<dbReference type="GO" id="GO:0009897">
    <property type="term" value="C:external side of plasma membrane"/>
    <property type="evidence" value="ECO:0007669"/>
    <property type="project" value="TreeGrafter"/>
</dbReference>
<evidence type="ECO:0000256" key="2">
    <source>
        <dbReference type="ARBA" id="ARBA00022692"/>
    </source>
</evidence>
<evidence type="ECO:0000256" key="4">
    <source>
        <dbReference type="ARBA" id="ARBA00022989"/>
    </source>
</evidence>
<sequence>MMSTRVLLFFCLFGQILAKESPDVECLVINLESVRCMWNLQGTPQVNYTFYSRSGTLGGTICAEYLSENGTRIGCTLPYIKQQRFEPFYTKLWDGNKADPPLDRVPEVKHDLRGKVKLNPPTNLTVMNGSDLNLWFYWNQTITSCVESEVRIRKNNNSWEVSPIYSGPQSYCQNLPSSTARYELQVRIRFNNYCGQSEFWSDWSDPVVWGFNNTTVSNIKNEAMPVWTAVLYVVSAITLILLVVILLHNERIKIILIPPLPKPALNSPDVEDWFHFSKGLIKERFNTNFNERACTVREYQPVSRSDSNGSDSSRLTTTTDQTDCSIPIAVNEPEDTSAPFYTTVIGSEEEQQVSV</sequence>
<evidence type="ECO:0000256" key="6">
    <source>
        <dbReference type="ARBA" id="ARBA00023170"/>
    </source>
</evidence>
<dbReference type="FunCoup" id="A0A3B5R3B4">
    <property type="interactions" value="1373"/>
</dbReference>
<keyword evidence="5 8" id="KW-0472">Membrane</keyword>
<dbReference type="Proteomes" id="UP000002852">
    <property type="component" value="Unassembled WGS sequence"/>
</dbReference>
<dbReference type="GO" id="GO:0004896">
    <property type="term" value="F:cytokine receptor activity"/>
    <property type="evidence" value="ECO:0007669"/>
    <property type="project" value="TreeGrafter"/>
</dbReference>
<evidence type="ECO:0000256" key="5">
    <source>
        <dbReference type="ARBA" id="ARBA00023136"/>
    </source>
</evidence>
<accession>A0A3B5R3B4</accession>
<dbReference type="KEGG" id="xma:102230559"/>
<feature type="region of interest" description="Disordered" evidence="7">
    <location>
        <begin position="300"/>
        <end position="327"/>
    </location>
</feature>
<reference evidence="11" key="3">
    <citation type="submission" date="2025-08" db="UniProtKB">
        <authorList>
            <consortium name="Ensembl"/>
        </authorList>
    </citation>
    <scope>IDENTIFICATION</scope>
    <source>
        <strain evidence="11">JP 163 A</strain>
    </source>
</reference>
<organism evidence="11 12">
    <name type="scientific">Xiphophorus maculatus</name>
    <name type="common">Southern platyfish</name>
    <name type="synonym">Platypoecilus maculatus</name>
    <dbReference type="NCBI Taxonomy" id="8083"/>
    <lineage>
        <taxon>Eukaryota</taxon>
        <taxon>Metazoa</taxon>
        <taxon>Chordata</taxon>
        <taxon>Craniata</taxon>
        <taxon>Vertebrata</taxon>
        <taxon>Euteleostomi</taxon>
        <taxon>Actinopterygii</taxon>
        <taxon>Neopterygii</taxon>
        <taxon>Teleostei</taxon>
        <taxon>Neoteleostei</taxon>
        <taxon>Acanthomorphata</taxon>
        <taxon>Ovalentaria</taxon>
        <taxon>Atherinomorphae</taxon>
        <taxon>Cyprinodontiformes</taxon>
        <taxon>Poeciliidae</taxon>
        <taxon>Poeciliinae</taxon>
        <taxon>Xiphophorus</taxon>
    </lineage>
</organism>
<dbReference type="AlphaFoldDB" id="A0A3B5R3B4"/>
<evidence type="ECO:0000256" key="9">
    <source>
        <dbReference type="SAM" id="SignalP"/>
    </source>
</evidence>
<keyword evidence="2 8" id="KW-0812">Transmembrane</keyword>
<evidence type="ECO:0000256" key="1">
    <source>
        <dbReference type="ARBA" id="ARBA00004167"/>
    </source>
</evidence>
<dbReference type="OrthoDB" id="8942047at2759"/>
<feature type="chain" id="PRO_5017309643" evidence="9">
    <location>
        <begin position="19"/>
        <end position="355"/>
    </location>
</feature>
<evidence type="ECO:0000256" key="7">
    <source>
        <dbReference type="SAM" id="MobiDB-lite"/>
    </source>
</evidence>
<feature type="compositionally biased region" description="Polar residues" evidence="7">
    <location>
        <begin position="315"/>
        <end position="324"/>
    </location>
</feature>
<dbReference type="PANTHER" id="PTHR23037">
    <property type="entry name" value="CYTOKINE RECEPTOR"/>
    <property type="match status" value="1"/>
</dbReference>
<evidence type="ECO:0000313" key="12">
    <source>
        <dbReference type="Proteomes" id="UP000002852"/>
    </source>
</evidence>
<dbReference type="FunFam" id="2.60.40.10:FF:000754">
    <property type="entry name" value="Cytokine receptor common subunit gamma"/>
    <property type="match status" value="1"/>
</dbReference>
<keyword evidence="6" id="KW-0675">Receptor</keyword>
<keyword evidence="4 8" id="KW-1133">Transmembrane helix</keyword>
<dbReference type="GeneTree" id="ENSGT00940000164309"/>
<feature type="compositionally biased region" description="Low complexity" evidence="7">
    <location>
        <begin position="303"/>
        <end position="314"/>
    </location>
</feature>
<protein>
    <submittedName>
        <fullName evidence="11">Cytokine receptor common subunit gamma-like</fullName>
    </submittedName>
</protein>
<feature type="domain" description="Cytokine receptor-like factor 2-like D1" evidence="10">
    <location>
        <begin position="28"/>
        <end position="77"/>
    </location>
</feature>
<dbReference type="InterPro" id="IPR013783">
    <property type="entry name" value="Ig-like_fold"/>
</dbReference>
<keyword evidence="12" id="KW-1185">Reference proteome</keyword>
<dbReference type="Pfam" id="PF21604">
    <property type="entry name" value="CRLF2_D1"/>
    <property type="match status" value="1"/>
</dbReference>
<proteinExistence type="predicted"/>
<keyword evidence="3 9" id="KW-0732">Signal</keyword>
<reference evidence="12" key="1">
    <citation type="submission" date="2012-01" db="EMBL/GenBank/DDBJ databases">
        <authorList>
            <person name="Walter R."/>
            <person name="Schartl M."/>
            <person name="Warren W."/>
        </authorList>
    </citation>
    <scope>NUCLEOTIDE SEQUENCE [LARGE SCALE GENOMIC DNA]</scope>
    <source>
        <strain evidence="12">JP 163 A</strain>
    </source>
</reference>
<evidence type="ECO:0000313" key="11">
    <source>
        <dbReference type="Ensembl" id="ENSXMAP00000037764.1"/>
    </source>
</evidence>
<evidence type="ECO:0000256" key="3">
    <source>
        <dbReference type="ARBA" id="ARBA00022729"/>
    </source>
</evidence>
<feature type="signal peptide" evidence="9">
    <location>
        <begin position="1"/>
        <end position="18"/>
    </location>
</feature>
<dbReference type="RefSeq" id="XP_023197517.1">
    <property type="nucleotide sequence ID" value="XM_023341749.1"/>
</dbReference>
<reference evidence="11" key="4">
    <citation type="submission" date="2025-09" db="UniProtKB">
        <authorList>
            <consortium name="Ensembl"/>
        </authorList>
    </citation>
    <scope>IDENTIFICATION</scope>
    <source>
        <strain evidence="11">JP 163 A</strain>
    </source>
</reference>
<dbReference type="GeneID" id="102230559"/>
<dbReference type="InterPro" id="IPR048651">
    <property type="entry name" value="CRLF2-like_D1"/>
</dbReference>
<dbReference type="Gene3D" id="2.60.40.10">
    <property type="entry name" value="Immunoglobulins"/>
    <property type="match status" value="2"/>
</dbReference>
<dbReference type="InterPro" id="IPR036116">
    <property type="entry name" value="FN3_sf"/>
</dbReference>
<dbReference type="SUPFAM" id="SSF49265">
    <property type="entry name" value="Fibronectin type III"/>
    <property type="match status" value="2"/>
</dbReference>
<evidence type="ECO:0000259" key="10">
    <source>
        <dbReference type="Pfam" id="PF21604"/>
    </source>
</evidence>
<dbReference type="STRING" id="8083.ENSXMAP00000037764"/>